<gene>
    <name evidence="4" type="ORF">H1R16_06720</name>
    <name evidence="3" type="ORF">H2507_08720</name>
</gene>
<dbReference type="PANTHER" id="PTHR35190:SF2">
    <property type="entry name" value="PROTEIN DCD1B"/>
    <property type="match status" value="1"/>
</dbReference>
<dbReference type="InterPro" id="IPR011990">
    <property type="entry name" value="TPR-like_helical_dom_sf"/>
</dbReference>
<dbReference type="Proteomes" id="UP000539710">
    <property type="component" value="Unassembled WGS sequence"/>
</dbReference>
<dbReference type="InterPro" id="IPR019734">
    <property type="entry name" value="TPR_rpt"/>
</dbReference>
<protein>
    <submittedName>
        <fullName evidence="4">Acyl-CoA--6-aminopenicillanic acid acyl-transferase</fullName>
    </submittedName>
</protein>
<keyword evidence="6" id="KW-1185">Reference proteome</keyword>
<keyword evidence="1" id="KW-0802">TPR repeat</keyword>
<sequence length="560" mass="63912">MIKPEKKICGSLRAVLLSVLFTSAISCGVQKSARHIPDIGFFPVERPVTTKLNDSTIVSGHNFLTKNPQNIWELYITGNALQLGYNNGALTQGLMQRQEQIFFSKVEDMVPSKRKRRLLSKVLKFYNRNLYRHVRNDFQAEIYGLSEYSGDRYDFIAPKFQRNLYLHGAHDIGHALQDLMLVGCSSLAVWDEKSENGKLLIGRNFDFYAGDDFAKEKMVAFVRPESGIPYMSVTWPGMTGVVSGMNAEGLTVTINAGKSKIPLTAKTPISLVTKEILQFARNIKEAVSIAKKRKVFVSESIMVGSAADRKAILIEMSPTNFGVYEVQNSSQLVCSNHFQSEAYKNDQRNTKHIAESHSQYRFERMEELIGNQPQLNPGKIASILRNTDGLKDIPLGYGNEKALNQLLAHHAVIFSPEERLVWVSSSPYQLGEMVCYDLNKIFNTTAPELSLSTGRRNIARDPFADSRAFRDYELYRIKDRDMDLALHNRRSLPLEFIKQYQTLNPELWSVYYKAGKYYFERKEYTKATVQFEKALTKEITTVPDRKKVERYLEKLKVITK</sequence>
<evidence type="ECO:0000313" key="3">
    <source>
        <dbReference type="EMBL" id="MBA5247249.1"/>
    </source>
</evidence>
<dbReference type="PROSITE" id="PS51257">
    <property type="entry name" value="PROKAR_LIPOPROTEIN"/>
    <property type="match status" value="1"/>
</dbReference>
<dbReference type="NCBIfam" id="NF040521">
    <property type="entry name" value="C45_proenzyme"/>
    <property type="match status" value="1"/>
</dbReference>
<dbReference type="Gene3D" id="3.60.60.10">
    <property type="entry name" value="Penicillin V Acylase, Chain A"/>
    <property type="match status" value="1"/>
</dbReference>
<name>A0A7D7QWZ3_9FLAO</name>
<dbReference type="PANTHER" id="PTHR35190">
    <property type="entry name" value="PROTEIN DCD1B"/>
    <property type="match status" value="1"/>
</dbReference>
<evidence type="ECO:0000313" key="6">
    <source>
        <dbReference type="Proteomes" id="UP000539710"/>
    </source>
</evidence>
<reference evidence="4 5" key="1">
    <citation type="submission" date="2020-07" db="EMBL/GenBank/DDBJ databases">
        <title>Chryseobacterium sp.cx-624.</title>
        <authorList>
            <person name="Yang C."/>
        </authorList>
    </citation>
    <scope>NUCLEOTIDE SEQUENCE [LARGE SCALE GENOMIC DNA]</scope>
    <source>
        <strain evidence="4">Cx-624</strain>
        <strain evidence="5">cx-624</strain>
    </source>
</reference>
<dbReference type="GO" id="GO:0016740">
    <property type="term" value="F:transferase activity"/>
    <property type="evidence" value="ECO:0007669"/>
    <property type="project" value="UniProtKB-KW"/>
</dbReference>
<dbReference type="InterPro" id="IPR005079">
    <property type="entry name" value="Peptidase_C45_hydrolase"/>
</dbReference>
<dbReference type="Proteomes" id="UP000515349">
    <property type="component" value="Chromosome"/>
</dbReference>
<reference evidence="6" key="2">
    <citation type="submission" date="2020-07" db="EMBL/GenBank/DDBJ databases">
        <title>Flavobacterium sp. xlx-214.</title>
        <authorList>
            <person name="Yang C."/>
        </authorList>
    </citation>
    <scope>NUCLEOTIDE SEQUENCE [LARGE SCALE GENOMIC DNA]</scope>
    <source>
        <strain evidence="6">CX-624</strain>
    </source>
</reference>
<dbReference type="KEGG" id="cbau:H1R16_06720"/>
<dbReference type="PROSITE" id="PS50005">
    <property type="entry name" value="TPR"/>
    <property type="match status" value="1"/>
</dbReference>
<evidence type="ECO:0000256" key="1">
    <source>
        <dbReference type="PROSITE-ProRule" id="PRU00339"/>
    </source>
</evidence>
<feature type="repeat" description="TPR" evidence="1">
    <location>
        <begin position="508"/>
        <end position="541"/>
    </location>
</feature>
<dbReference type="AlphaFoldDB" id="A0A7D7QWZ3"/>
<proteinExistence type="predicted"/>
<dbReference type="InterPro" id="IPR047794">
    <property type="entry name" value="C45_proenzyme-like"/>
</dbReference>
<organism evidence="4 5">
    <name type="scientific">Marnyiella aurantia</name>
    <dbReference type="NCBI Taxonomy" id="2758037"/>
    <lineage>
        <taxon>Bacteria</taxon>
        <taxon>Pseudomonadati</taxon>
        <taxon>Bacteroidota</taxon>
        <taxon>Flavobacteriia</taxon>
        <taxon>Flavobacteriales</taxon>
        <taxon>Weeksellaceae</taxon>
        <taxon>Marnyiella</taxon>
    </lineage>
</organism>
<dbReference type="EMBL" id="CP059472">
    <property type="protein sequence ID" value="QMS97426.1"/>
    <property type="molecule type" value="Genomic_DNA"/>
</dbReference>
<dbReference type="SUPFAM" id="SSF48452">
    <property type="entry name" value="TPR-like"/>
    <property type="match status" value="1"/>
</dbReference>
<dbReference type="InterPro" id="IPR047803">
    <property type="entry name" value="DCD1A/B-like"/>
</dbReference>
<dbReference type="Pfam" id="PF03417">
    <property type="entry name" value="AAT"/>
    <property type="match status" value="1"/>
</dbReference>
<dbReference type="RefSeq" id="WP_181887337.1">
    <property type="nucleotide sequence ID" value="NZ_CP059472.1"/>
</dbReference>
<evidence type="ECO:0000259" key="2">
    <source>
        <dbReference type="Pfam" id="PF03417"/>
    </source>
</evidence>
<evidence type="ECO:0000313" key="5">
    <source>
        <dbReference type="Proteomes" id="UP000515349"/>
    </source>
</evidence>
<keyword evidence="3" id="KW-0808">Transferase</keyword>
<evidence type="ECO:0000313" key="4">
    <source>
        <dbReference type="EMBL" id="QMS97426.1"/>
    </source>
</evidence>
<dbReference type="Gene3D" id="1.25.40.10">
    <property type="entry name" value="Tetratricopeptide repeat domain"/>
    <property type="match status" value="1"/>
</dbReference>
<dbReference type="EMBL" id="JACEUX010000002">
    <property type="protein sequence ID" value="MBA5247249.1"/>
    <property type="molecule type" value="Genomic_DNA"/>
</dbReference>
<feature type="domain" description="Peptidase C45 hydrolase" evidence="2">
    <location>
        <begin position="195"/>
        <end position="389"/>
    </location>
</feature>
<reference evidence="3" key="3">
    <citation type="submission" date="2020-07" db="EMBL/GenBank/DDBJ databases">
        <authorList>
            <person name="Yang C."/>
        </authorList>
    </citation>
    <scope>NUCLEOTIDE SEQUENCE</scope>
    <source>
        <strain evidence="3">Cx-624</strain>
    </source>
</reference>
<accession>A0A7D7QWZ3</accession>